<evidence type="ECO:0000256" key="2">
    <source>
        <dbReference type="ARBA" id="ARBA00022737"/>
    </source>
</evidence>
<reference evidence="4" key="1">
    <citation type="journal article" date="2019" name="Int. J. Syst. Evol. Microbiol.">
        <title>The Global Catalogue of Microorganisms (GCM) 10K type strain sequencing project: providing services to taxonomists for standard genome sequencing and annotation.</title>
        <authorList>
            <consortium name="The Broad Institute Genomics Platform"/>
            <consortium name="The Broad Institute Genome Sequencing Center for Infectious Disease"/>
            <person name="Wu L."/>
            <person name="Ma J."/>
        </authorList>
    </citation>
    <scope>NUCLEOTIDE SEQUENCE [LARGE SCALE GENOMIC DNA]</scope>
    <source>
        <strain evidence="4">JCM 16981</strain>
    </source>
</reference>
<dbReference type="PANTHER" id="PTHR43300:SF6">
    <property type="entry name" value="ACETYLTRANSFERASE YVOF-RELATED"/>
    <property type="match status" value="1"/>
</dbReference>
<proteinExistence type="predicted"/>
<dbReference type="SUPFAM" id="SSF51161">
    <property type="entry name" value="Trimeric LpxA-like enzymes"/>
    <property type="match status" value="1"/>
</dbReference>
<keyword evidence="2" id="KW-0677">Repeat</keyword>
<dbReference type="CDD" id="cd04647">
    <property type="entry name" value="LbH_MAT_like"/>
    <property type="match status" value="1"/>
</dbReference>
<dbReference type="Gene3D" id="2.160.10.10">
    <property type="entry name" value="Hexapeptide repeat proteins"/>
    <property type="match status" value="1"/>
</dbReference>
<keyword evidence="4" id="KW-1185">Reference proteome</keyword>
<dbReference type="Proteomes" id="UP001500920">
    <property type="component" value="Unassembled WGS sequence"/>
</dbReference>
<keyword evidence="1" id="KW-0808">Transferase</keyword>
<keyword evidence="3" id="KW-0012">Acyltransferase</keyword>
<gene>
    <name evidence="3" type="ORF">GCM10022378_22500</name>
</gene>
<sequence length="162" mass="18038">MRKLEKFKAGAINPLWHLYRTVSRIKVAKNFIIIELGRFCPSTIWKHVLYRKGLGMKLGENVSLAYKAMPDLMHPERIHIGKNSIIGYNTVILTHEYLVDEYRLGNVYIGHDTMVGANVTILPGVTIGNHAVIGAGSVVSKDVPDHSAGYGNPLIIRSMDND</sequence>
<dbReference type="InterPro" id="IPR011004">
    <property type="entry name" value="Trimer_LpxA-like_sf"/>
</dbReference>
<dbReference type="GO" id="GO:0016746">
    <property type="term" value="F:acyltransferase activity"/>
    <property type="evidence" value="ECO:0007669"/>
    <property type="project" value="UniProtKB-KW"/>
</dbReference>
<dbReference type="PANTHER" id="PTHR43300">
    <property type="entry name" value="ACETYLTRANSFERASE"/>
    <property type="match status" value="1"/>
</dbReference>
<name>A0ABP7F8Q2_9STAP</name>
<dbReference type="Pfam" id="PF00132">
    <property type="entry name" value="Hexapep"/>
    <property type="match status" value="1"/>
</dbReference>
<dbReference type="PROSITE" id="PS00101">
    <property type="entry name" value="HEXAPEP_TRANSFERASES"/>
    <property type="match status" value="1"/>
</dbReference>
<dbReference type="InterPro" id="IPR018357">
    <property type="entry name" value="Hexapep_transf_CS"/>
</dbReference>
<protein>
    <submittedName>
        <fullName evidence="3">Acyltransferase</fullName>
    </submittedName>
</protein>
<dbReference type="EMBL" id="BAABCK010000070">
    <property type="protein sequence ID" value="GAA3733799.1"/>
    <property type="molecule type" value="Genomic_DNA"/>
</dbReference>
<evidence type="ECO:0000256" key="1">
    <source>
        <dbReference type="ARBA" id="ARBA00022679"/>
    </source>
</evidence>
<comment type="caution">
    <text evidence="3">The sequence shown here is derived from an EMBL/GenBank/DDBJ whole genome shotgun (WGS) entry which is preliminary data.</text>
</comment>
<organism evidence="3 4">
    <name type="scientific">Salinicoccus jeotgali</name>
    <dbReference type="NCBI Taxonomy" id="381634"/>
    <lineage>
        <taxon>Bacteria</taxon>
        <taxon>Bacillati</taxon>
        <taxon>Bacillota</taxon>
        <taxon>Bacilli</taxon>
        <taxon>Bacillales</taxon>
        <taxon>Staphylococcaceae</taxon>
        <taxon>Salinicoccus</taxon>
    </lineage>
</organism>
<dbReference type="InterPro" id="IPR001451">
    <property type="entry name" value="Hexapep"/>
</dbReference>
<accession>A0ABP7F8Q2</accession>
<evidence type="ECO:0000313" key="4">
    <source>
        <dbReference type="Proteomes" id="UP001500920"/>
    </source>
</evidence>
<evidence type="ECO:0000313" key="3">
    <source>
        <dbReference type="EMBL" id="GAA3733799.1"/>
    </source>
</evidence>
<dbReference type="InterPro" id="IPR050179">
    <property type="entry name" value="Trans_hexapeptide_repeat"/>
</dbReference>
<dbReference type="RefSeq" id="WP_344704486.1">
    <property type="nucleotide sequence ID" value="NZ_BAABCK010000070.1"/>
</dbReference>